<dbReference type="EMBL" id="WJNH01000012">
    <property type="protein sequence ID" value="MRG87846.1"/>
    <property type="molecule type" value="Genomic_DNA"/>
</dbReference>
<dbReference type="RefSeq" id="WP_153729733.1">
    <property type="nucleotide sequence ID" value="NZ_WJNH01000012.1"/>
</dbReference>
<proteinExistence type="predicted"/>
<keyword evidence="2" id="KW-1185">Reference proteome</keyword>
<sequence>MWWLKIVWSLLKFVNEMLKVVGFAEELDWVAEFGGAKAVVEMGKAEIQR</sequence>
<dbReference type="AlphaFoldDB" id="A0A6G1XAB8"/>
<name>A0A6G1XAB8_9BACI</name>
<comment type="caution">
    <text evidence="1">The sequence shown here is derived from an EMBL/GenBank/DDBJ whole genome shotgun (WGS) entry which is preliminary data.</text>
</comment>
<gene>
    <name evidence="1" type="ORF">GH754_16400</name>
</gene>
<evidence type="ECO:0000313" key="1">
    <source>
        <dbReference type="EMBL" id="MRG87846.1"/>
    </source>
</evidence>
<organism evidence="1 2">
    <name type="scientific">Salinibacillus xinjiangensis</name>
    <dbReference type="NCBI Taxonomy" id="1229268"/>
    <lineage>
        <taxon>Bacteria</taxon>
        <taxon>Bacillati</taxon>
        <taxon>Bacillota</taxon>
        <taxon>Bacilli</taxon>
        <taxon>Bacillales</taxon>
        <taxon>Bacillaceae</taxon>
        <taxon>Salinibacillus</taxon>
    </lineage>
</organism>
<dbReference type="Proteomes" id="UP000480185">
    <property type="component" value="Unassembled WGS sequence"/>
</dbReference>
<accession>A0A6G1XAB8</accession>
<evidence type="ECO:0000313" key="2">
    <source>
        <dbReference type="Proteomes" id="UP000480185"/>
    </source>
</evidence>
<reference evidence="1 2" key="1">
    <citation type="submission" date="2019-11" db="EMBL/GenBank/DDBJ databases">
        <authorList>
            <person name="Li J."/>
        </authorList>
    </citation>
    <scope>NUCLEOTIDE SEQUENCE [LARGE SCALE GENOMIC DNA]</scope>
    <source>
        <strain evidence="1 2">J4</strain>
    </source>
</reference>
<protein>
    <submittedName>
        <fullName evidence="1">Uncharacterized protein</fullName>
    </submittedName>
</protein>